<keyword evidence="7 10" id="KW-1133">Transmembrane helix</keyword>
<name>A0ABY5LQJ6_9VIBR</name>
<evidence type="ECO:0000256" key="8">
    <source>
        <dbReference type="ARBA" id="ARBA00023136"/>
    </source>
</evidence>
<dbReference type="InterPro" id="IPR035919">
    <property type="entry name" value="EAL_sf"/>
</dbReference>
<dbReference type="InterPro" id="IPR001633">
    <property type="entry name" value="EAL_dom"/>
</dbReference>
<accession>A0ABY5LQJ6</accession>
<dbReference type="RefSeq" id="WP_257086688.1">
    <property type="nucleotide sequence ID" value="NZ_CP102097.1"/>
</dbReference>
<dbReference type="PANTHER" id="PTHR33121:SF79">
    <property type="entry name" value="CYCLIC DI-GMP PHOSPHODIESTERASE PDED-RELATED"/>
    <property type="match status" value="1"/>
</dbReference>
<evidence type="ECO:0000313" key="13">
    <source>
        <dbReference type="Proteomes" id="UP001058602"/>
    </source>
</evidence>
<dbReference type="EC" id="3.1.4.52" evidence="2"/>
<dbReference type="SMART" id="SM00052">
    <property type="entry name" value="EAL"/>
    <property type="match status" value="1"/>
</dbReference>
<evidence type="ECO:0000256" key="2">
    <source>
        <dbReference type="ARBA" id="ARBA00012282"/>
    </source>
</evidence>
<sequence length="533" mass="61163">MTQNNPNLKKVVRTAYLHFPHLMPIIGIFACVMFIAAAVNYYVLREQVMSDGSASISQLERYIDNIADNLQVLERKVGDDCSVQDRLDLQSEVFNSEIMKEVGLYNNGVVYCTSNEGQTKIRLFNSTLQRLQASESNITVTLKESKSKLQTVFIYVSRDQRRGINALLPPQQFLDLVTPAFEQRMYGYKIKVMDQVIQSNFAETKIDRGESYRFSSNLYPFTVSVFLTLDAYKHHYLSYLDEIILVSLIISLIYVTVRYQALARLSIEYALLTAIKEEQIELYLQPIVDINSRKLVGSEALVRWNHPVQGKMSPEQFIPLAEKLGAIDKITKYIFKEITGFLEKNPAYLNENYISINISRHQIVETEFVEYLERYKELHPNYVSSILLELTENVELTSEQLNIALANLKAIQNLGFEIAIDDFGTGYSGLNLVRMMKFNVVKIDKVFIKSLHTDSNIKPVLKSMIQLADDLDMKVIAEGVETEPQIEQLQLLGVKYIQGFYYAKPIKPDDLATFHRMTNEAFDLSQPIPRWKG</sequence>
<dbReference type="Gene3D" id="3.20.20.450">
    <property type="entry name" value="EAL domain"/>
    <property type="match status" value="1"/>
</dbReference>
<keyword evidence="5 10" id="KW-0812">Transmembrane</keyword>
<gene>
    <name evidence="12" type="ORF">NP165_15675</name>
</gene>
<dbReference type="EMBL" id="CP102097">
    <property type="protein sequence ID" value="UUM32989.1"/>
    <property type="molecule type" value="Genomic_DNA"/>
</dbReference>
<feature type="domain" description="EAL" evidence="11">
    <location>
        <begin position="264"/>
        <end position="519"/>
    </location>
</feature>
<evidence type="ECO:0000256" key="5">
    <source>
        <dbReference type="ARBA" id="ARBA00022692"/>
    </source>
</evidence>
<reference evidence="12" key="1">
    <citation type="submission" date="2022-07" db="EMBL/GenBank/DDBJ databases">
        <title>Complete genome of Vibrio japonicus strain JCM 31412T and phylogenomic assessment of the Nereis clade of the genus Vibrio.</title>
        <authorList>
            <person name="Shlafstein M.D."/>
            <person name="Emsley S.A."/>
            <person name="Ushijima B."/>
            <person name="Videau P."/>
            <person name="Saw J.H."/>
        </authorList>
    </citation>
    <scope>NUCLEOTIDE SEQUENCE</scope>
    <source>
        <strain evidence="12">JCM 31412</strain>
    </source>
</reference>
<dbReference type="InterPro" id="IPR024744">
    <property type="entry name" value="CSS-motif_dom"/>
</dbReference>
<keyword evidence="13" id="KW-1185">Reference proteome</keyword>
<evidence type="ECO:0000256" key="4">
    <source>
        <dbReference type="ARBA" id="ARBA00022636"/>
    </source>
</evidence>
<dbReference type="PROSITE" id="PS50883">
    <property type="entry name" value="EAL"/>
    <property type="match status" value="1"/>
</dbReference>
<evidence type="ECO:0000259" key="11">
    <source>
        <dbReference type="PROSITE" id="PS50883"/>
    </source>
</evidence>
<evidence type="ECO:0000256" key="1">
    <source>
        <dbReference type="ARBA" id="ARBA00004651"/>
    </source>
</evidence>
<evidence type="ECO:0000256" key="6">
    <source>
        <dbReference type="ARBA" id="ARBA00022801"/>
    </source>
</evidence>
<dbReference type="CDD" id="cd01948">
    <property type="entry name" value="EAL"/>
    <property type="match status" value="1"/>
</dbReference>
<keyword evidence="6" id="KW-0378">Hydrolase</keyword>
<dbReference type="Proteomes" id="UP001058602">
    <property type="component" value="Chromosome 2"/>
</dbReference>
<keyword evidence="3" id="KW-1003">Cell membrane</keyword>
<organism evidence="12 13">
    <name type="scientific">Vibrio japonicus</name>
    <dbReference type="NCBI Taxonomy" id="1824638"/>
    <lineage>
        <taxon>Bacteria</taxon>
        <taxon>Pseudomonadati</taxon>
        <taxon>Pseudomonadota</taxon>
        <taxon>Gammaproteobacteria</taxon>
        <taxon>Vibrionales</taxon>
        <taxon>Vibrionaceae</taxon>
        <taxon>Vibrio</taxon>
    </lineage>
</organism>
<dbReference type="Pfam" id="PF00563">
    <property type="entry name" value="EAL"/>
    <property type="match status" value="1"/>
</dbReference>
<feature type="transmembrane region" description="Helical" evidence="10">
    <location>
        <begin position="22"/>
        <end position="44"/>
    </location>
</feature>
<protein>
    <recommendedName>
        <fullName evidence="2">cyclic-guanylate-specific phosphodiesterase</fullName>
        <ecNumber evidence="2">3.1.4.52</ecNumber>
    </recommendedName>
</protein>
<evidence type="ECO:0000256" key="9">
    <source>
        <dbReference type="ARBA" id="ARBA00034290"/>
    </source>
</evidence>
<evidence type="ECO:0000256" key="7">
    <source>
        <dbReference type="ARBA" id="ARBA00022989"/>
    </source>
</evidence>
<comment type="subcellular location">
    <subcellularLocation>
        <location evidence="1">Cell membrane</location>
        <topology evidence="1">Multi-pass membrane protein</topology>
    </subcellularLocation>
</comment>
<proteinExistence type="predicted"/>
<evidence type="ECO:0000256" key="10">
    <source>
        <dbReference type="SAM" id="Phobius"/>
    </source>
</evidence>
<feature type="transmembrane region" description="Helical" evidence="10">
    <location>
        <begin position="236"/>
        <end position="257"/>
    </location>
</feature>
<dbReference type="InterPro" id="IPR050706">
    <property type="entry name" value="Cyclic-di-GMP_PDE-like"/>
</dbReference>
<keyword evidence="4" id="KW-0973">c-di-GMP</keyword>
<evidence type="ECO:0000256" key="3">
    <source>
        <dbReference type="ARBA" id="ARBA00022475"/>
    </source>
</evidence>
<dbReference type="SUPFAM" id="SSF141868">
    <property type="entry name" value="EAL domain-like"/>
    <property type="match status" value="1"/>
</dbReference>
<dbReference type="Pfam" id="PF12792">
    <property type="entry name" value="CSS-motif"/>
    <property type="match status" value="1"/>
</dbReference>
<comment type="catalytic activity">
    <reaction evidence="9">
        <text>3',3'-c-di-GMP + H2O = 5'-phosphoguanylyl(3'-&gt;5')guanosine + H(+)</text>
        <dbReference type="Rhea" id="RHEA:24902"/>
        <dbReference type="ChEBI" id="CHEBI:15377"/>
        <dbReference type="ChEBI" id="CHEBI:15378"/>
        <dbReference type="ChEBI" id="CHEBI:58754"/>
        <dbReference type="ChEBI" id="CHEBI:58805"/>
        <dbReference type="EC" id="3.1.4.52"/>
    </reaction>
</comment>
<evidence type="ECO:0000313" key="12">
    <source>
        <dbReference type="EMBL" id="UUM32989.1"/>
    </source>
</evidence>
<keyword evidence="8 10" id="KW-0472">Membrane</keyword>
<dbReference type="PANTHER" id="PTHR33121">
    <property type="entry name" value="CYCLIC DI-GMP PHOSPHODIESTERASE PDEF"/>
    <property type="match status" value="1"/>
</dbReference>